<evidence type="ECO:0000256" key="1">
    <source>
        <dbReference type="SAM" id="Coils"/>
    </source>
</evidence>
<reference evidence="5 6" key="1">
    <citation type="submission" date="2018-03" db="EMBL/GenBank/DDBJ databases">
        <title>Genomic Encyclopedia of Archaeal and Bacterial Type Strains, Phase II (KMG-II): from individual species to whole genera.</title>
        <authorList>
            <person name="Goeker M."/>
        </authorList>
    </citation>
    <scope>NUCLEOTIDE SEQUENCE [LARGE SCALE GENOMIC DNA]</scope>
    <source>
        <strain evidence="5 6">DSM 25027</strain>
    </source>
</reference>
<dbReference type="PROSITE" id="PS50853">
    <property type="entry name" value="FN3"/>
    <property type="match status" value="1"/>
</dbReference>
<dbReference type="SUPFAM" id="SSF49265">
    <property type="entry name" value="Fibronectin type III"/>
    <property type="match status" value="1"/>
</dbReference>
<name>A0A2T0MHZ7_9FLAO</name>
<dbReference type="SMART" id="SM00060">
    <property type="entry name" value="FN3"/>
    <property type="match status" value="1"/>
</dbReference>
<dbReference type="SUPFAM" id="SSF49785">
    <property type="entry name" value="Galactose-binding domain-like"/>
    <property type="match status" value="1"/>
</dbReference>
<feature type="coiled-coil region" evidence="1">
    <location>
        <begin position="363"/>
        <end position="390"/>
    </location>
</feature>
<evidence type="ECO:0000313" key="6">
    <source>
        <dbReference type="Proteomes" id="UP000237640"/>
    </source>
</evidence>
<organism evidence="5 6">
    <name type="scientific">Flagellimonas meridianipacifica</name>
    <dbReference type="NCBI Taxonomy" id="1080225"/>
    <lineage>
        <taxon>Bacteria</taxon>
        <taxon>Pseudomonadati</taxon>
        <taxon>Bacteroidota</taxon>
        <taxon>Flavobacteriia</taxon>
        <taxon>Flavobacteriales</taxon>
        <taxon>Flavobacteriaceae</taxon>
        <taxon>Flagellimonas</taxon>
    </lineage>
</organism>
<dbReference type="Gene3D" id="2.60.120.260">
    <property type="entry name" value="Galactose-binding domain-like"/>
    <property type="match status" value="1"/>
</dbReference>
<feature type="region of interest" description="Disordered" evidence="2">
    <location>
        <begin position="165"/>
        <end position="184"/>
    </location>
</feature>
<dbReference type="Gene3D" id="2.60.40.10">
    <property type="entry name" value="Immunoglobulins"/>
    <property type="match status" value="1"/>
</dbReference>
<dbReference type="OrthoDB" id="9808753at2"/>
<keyword evidence="3" id="KW-0732">Signal</keyword>
<dbReference type="EMBL" id="PVYX01000001">
    <property type="protein sequence ID" value="PRX57199.1"/>
    <property type="molecule type" value="Genomic_DNA"/>
</dbReference>
<feature type="signal peptide" evidence="3">
    <location>
        <begin position="1"/>
        <end position="21"/>
    </location>
</feature>
<evidence type="ECO:0000256" key="2">
    <source>
        <dbReference type="SAM" id="MobiDB-lite"/>
    </source>
</evidence>
<dbReference type="InterPro" id="IPR036116">
    <property type="entry name" value="FN3_sf"/>
</dbReference>
<dbReference type="InterPro" id="IPR013783">
    <property type="entry name" value="Ig-like_fold"/>
</dbReference>
<gene>
    <name evidence="5" type="ORF">CLV81_1202</name>
</gene>
<sequence>MKSFKSTVFVLLSLLTGMNYAQEIHNQSNAASITNESNAITGWVPHNVNVTSVSVETSDVYEGSYALRIQTVGSGASRGKYSFSTTTNTQYKIVIYAKTLSPDAGFWSWDGFSDFSGVDITGSDWNRYEFILTASGTTATIKVYAGAPSAIGEAVLIDNVSITPNTNADTQPPTAPTLSSTGQTDTTADFSLSGATDNVGVTGYRLYKDNVLETTLGNVSFYQVTGLSASTAYQFKIRALDAAGNESGDSNIVSVTTDTDSNGGGGSGSTVWSETGSVASYTGNVAVGRNTVPSGYKLAVEGKIRTREVRVDQDNWPDYVFKDDYDLLSLEQIQKHITENGHLPNVPSAKEVGANGIELGEMNKLLLQKIEELTLHMIQLKKEINQLKNEK</sequence>
<dbReference type="CDD" id="cd00063">
    <property type="entry name" value="FN3"/>
    <property type="match status" value="1"/>
</dbReference>
<dbReference type="InterPro" id="IPR008979">
    <property type="entry name" value="Galactose-bd-like_sf"/>
</dbReference>
<dbReference type="Pfam" id="PF00041">
    <property type="entry name" value="fn3"/>
    <property type="match status" value="1"/>
</dbReference>
<dbReference type="RefSeq" id="WP_146129836.1">
    <property type="nucleotide sequence ID" value="NZ_PVYX01000001.1"/>
</dbReference>
<evidence type="ECO:0000313" key="5">
    <source>
        <dbReference type="EMBL" id="PRX57199.1"/>
    </source>
</evidence>
<evidence type="ECO:0000259" key="4">
    <source>
        <dbReference type="PROSITE" id="PS50853"/>
    </source>
</evidence>
<feature type="domain" description="Fibronectin type-III" evidence="4">
    <location>
        <begin position="172"/>
        <end position="260"/>
    </location>
</feature>
<protein>
    <recommendedName>
        <fullName evidence="4">Fibronectin type-III domain-containing protein</fullName>
    </recommendedName>
</protein>
<feature type="chain" id="PRO_5015610704" description="Fibronectin type-III domain-containing protein" evidence="3">
    <location>
        <begin position="22"/>
        <end position="391"/>
    </location>
</feature>
<keyword evidence="6" id="KW-1185">Reference proteome</keyword>
<evidence type="ECO:0000256" key="3">
    <source>
        <dbReference type="SAM" id="SignalP"/>
    </source>
</evidence>
<accession>A0A2T0MHZ7</accession>
<dbReference type="AlphaFoldDB" id="A0A2T0MHZ7"/>
<proteinExistence type="predicted"/>
<dbReference type="InterPro" id="IPR003961">
    <property type="entry name" value="FN3_dom"/>
</dbReference>
<comment type="caution">
    <text evidence="5">The sequence shown here is derived from an EMBL/GenBank/DDBJ whole genome shotgun (WGS) entry which is preliminary data.</text>
</comment>
<keyword evidence="1" id="KW-0175">Coiled coil</keyword>
<dbReference type="Proteomes" id="UP000237640">
    <property type="component" value="Unassembled WGS sequence"/>
</dbReference>